<protein>
    <submittedName>
        <fullName evidence="2">Uncharacterized protein</fullName>
    </submittedName>
</protein>
<evidence type="ECO:0000313" key="2">
    <source>
        <dbReference type="EMBL" id="QLJ52568.1"/>
    </source>
</evidence>
<dbReference type="EMBL" id="CP058998">
    <property type="protein sequence ID" value="QLJ52605.1"/>
    <property type="molecule type" value="Genomic_DNA"/>
</dbReference>
<accession>A0A7D5XLD6</accession>
<proteinExistence type="predicted"/>
<dbReference type="KEGG" id="flt:Sv326_0356"/>
<dbReference type="KEGG" id="flt:Sv326_0393"/>
<evidence type="ECO:0000313" key="1">
    <source>
        <dbReference type="EMBL" id="QLJ52531.1"/>
    </source>
</evidence>
<name>A0A7D5XLD6_FERL1</name>
<reference evidence="4" key="2">
    <citation type="submission" date="2020-07" db="EMBL/GenBank/DDBJ databases">
        <title>Metabolic diversity and evolutionary history of the archaeal phylum ###Micrarchaeota### uncovered from a freshwater lake metagenome.</title>
        <authorList>
            <person name="Kadnikov V.V."/>
            <person name="Savvichev A.S."/>
            <person name="Mardanov A.V."/>
            <person name="Beletsky A.V."/>
            <person name="Chupakov A.V."/>
            <person name="Kokryatskaya N.M."/>
            <person name="Pimenov N.V."/>
            <person name="Ravin N.V."/>
        </authorList>
    </citation>
    <scope>NUCLEOTIDE SEQUENCE [LARGE SCALE GENOMIC DNA]</scope>
</reference>
<dbReference type="Proteomes" id="UP000510821">
    <property type="component" value="Chromosome"/>
</dbReference>
<evidence type="ECO:0000313" key="3">
    <source>
        <dbReference type="EMBL" id="QLJ52605.1"/>
    </source>
</evidence>
<dbReference type="KEGG" id="flt:Sv326_0430"/>
<reference evidence="2" key="1">
    <citation type="journal article" date="2020" name="Appl. Environ. Microbiol.">
        <title>Metabolic Diversity and Evolutionary History of the Archaeal Phylum 'Candidatus Micrarchaeota' Uncovered from a Freshwater Lake Metagenome.</title>
        <authorList>
            <person name="Kadnikov V.V."/>
            <person name="Savvichev A.S."/>
            <person name="Mardanov A.V."/>
            <person name="Beletsky A.V."/>
            <person name="Chupakov A.V."/>
            <person name="Kokryatskaya N.M."/>
            <person name="Pimenov N.V."/>
            <person name="Ravin N.V."/>
        </authorList>
    </citation>
    <scope>NUCLEOTIDE SEQUENCE</scope>
    <source>
        <strain evidence="2">Sv326</strain>
    </source>
</reference>
<evidence type="ECO:0000313" key="4">
    <source>
        <dbReference type="Proteomes" id="UP000510821"/>
    </source>
</evidence>
<dbReference type="EMBL" id="CP058998">
    <property type="protein sequence ID" value="QLJ52568.1"/>
    <property type="molecule type" value="Genomic_DNA"/>
</dbReference>
<gene>
    <name evidence="1" type="ORF">Sv326_0356</name>
    <name evidence="2" type="ORF">Sv326_0393</name>
    <name evidence="3" type="ORF">Sv326_0430</name>
</gene>
<dbReference type="AlphaFoldDB" id="A0A7D5XLD6"/>
<dbReference type="EMBL" id="CP058998">
    <property type="protein sequence ID" value="QLJ52531.1"/>
    <property type="molecule type" value="Genomic_DNA"/>
</dbReference>
<sequence>MTEDEIPFNSWSRERIELGMKECTSRHKRYTKDKRVYYISPKLPFWFIKEFLWKAEGANSPEELQEVMNSIYHRLVPAEEEFYVHCGHFKEALEEYKKKEDVEAFL</sequence>
<organism evidence="2 4">
    <name type="scientific">Fermentimicrarchaeum limneticum</name>
    <dbReference type="NCBI Taxonomy" id="2795018"/>
    <lineage>
        <taxon>Archaea</taxon>
        <taxon>Candidatus Micrarchaeota</taxon>
        <taxon>Candidatus Fermentimicrarchaeales</taxon>
        <taxon>Candidatus Fermentimicrarchaeaceae</taxon>
        <taxon>Candidatus Fermentimicrarchaeum</taxon>
    </lineage>
</organism>